<comment type="caution">
    <text evidence="4">The sequence shown here is derived from an EMBL/GenBank/DDBJ whole genome shotgun (WGS) entry which is preliminary data.</text>
</comment>
<accession>A0ABR4HE55</accession>
<feature type="domain" description="Inosine/uridine-preferring nucleoside hydrolase" evidence="3">
    <location>
        <begin position="25"/>
        <end position="271"/>
    </location>
</feature>
<keyword evidence="2" id="KW-0732">Signal</keyword>
<evidence type="ECO:0000256" key="2">
    <source>
        <dbReference type="SAM" id="SignalP"/>
    </source>
</evidence>
<comment type="similarity">
    <text evidence="1">Belongs to the IUNH family.</text>
</comment>
<dbReference type="SUPFAM" id="SSF53590">
    <property type="entry name" value="Nucleoside hydrolase"/>
    <property type="match status" value="1"/>
</dbReference>
<feature type="chain" id="PRO_5046619344" evidence="2">
    <location>
        <begin position="18"/>
        <end position="335"/>
    </location>
</feature>
<dbReference type="PANTHER" id="PTHR43264">
    <property type="match status" value="1"/>
</dbReference>
<organism evidence="4 5">
    <name type="scientific">Aspergillus cavernicola</name>
    <dbReference type="NCBI Taxonomy" id="176166"/>
    <lineage>
        <taxon>Eukaryota</taxon>
        <taxon>Fungi</taxon>
        <taxon>Dikarya</taxon>
        <taxon>Ascomycota</taxon>
        <taxon>Pezizomycotina</taxon>
        <taxon>Eurotiomycetes</taxon>
        <taxon>Eurotiomycetidae</taxon>
        <taxon>Eurotiales</taxon>
        <taxon>Aspergillaceae</taxon>
        <taxon>Aspergillus</taxon>
        <taxon>Aspergillus subgen. Nidulantes</taxon>
    </lineage>
</organism>
<keyword evidence="5" id="KW-1185">Reference proteome</keyword>
<evidence type="ECO:0000313" key="4">
    <source>
        <dbReference type="EMBL" id="KAL2813766.1"/>
    </source>
</evidence>
<feature type="signal peptide" evidence="2">
    <location>
        <begin position="1"/>
        <end position="17"/>
    </location>
</feature>
<proteinExistence type="inferred from homology"/>
<evidence type="ECO:0000259" key="3">
    <source>
        <dbReference type="Pfam" id="PF01156"/>
    </source>
</evidence>
<name>A0ABR4HE55_9EURO</name>
<reference evidence="4 5" key="1">
    <citation type="submission" date="2024-07" db="EMBL/GenBank/DDBJ databases">
        <title>Section-level genome sequencing and comparative genomics of Aspergillus sections Usti and Cavernicolus.</title>
        <authorList>
            <consortium name="Lawrence Berkeley National Laboratory"/>
            <person name="Nybo J.L."/>
            <person name="Vesth T.C."/>
            <person name="Theobald S."/>
            <person name="Frisvad J.C."/>
            <person name="Larsen T.O."/>
            <person name="Kjaerboelling I."/>
            <person name="Rothschild-Mancinelli K."/>
            <person name="Lyhne E.K."/>
            <person name="Kogle M.E."/>
            <person name="Barry K."/>
            <person name="Clum A."/>
            <person name="Na H."/>
            <person name="Ledsgaard L."/>
            <person name="Lin J."/>
            <person name="Lipzen A."/>
            <person name="Kuo A."/>
            <person name="Riley R."/>
            <person name="Mondo S."/>
            <person name="LaButti K."/>
            <person name="Haridas S."/>
            <person name="Pangalinan J."/>
            <person name="Salamov A.A."/>
            <person name="Simmons B.A."/>
            <person name="Magnuson J.K."/>
            <person name="Chen J."/>
            <person name="Drula E."/>
            <person name="Henrissat B."/>
            <person name="Wiebenga A."/>
            <person name="Lubbers R.J."/>
            <person name="Gomes A.C."/>
            <person name="Makela M.R."/>
            <person name="Stajich J."/>
            <person name="Grigoriev I.V."/>
            <person name="Mortensen U.H."/>
            <person name="De vries R.P."/>
            <person name="Baker S.E."/>
            <person name="Andersen M.R."/>
        </authorList>
    </citation>
    <scope>NUCLEOTIDE SEQUENCE [LARGE SCALE GENOMIC DNA]</scope>
    <source>
        <strain evidence="4 5">CBS 600.67</strain>
    </source>
</reference>
<evidence type="ECO:0000313" key="5">
    <source>
        <dbReference type="Proteomes" id="UP001610335"/>
    </source>
</evidence>
<sequence>MVWTLALVLLLANSALGVLPFRKNIIIDTDLHSDVDDAGALLLACSHPGVKLLGVNINYPSIYSGLAASSLLGYYNHAHVPLGLKRPFTNATFFDDYEYVNGEYTSKVAYNWRHNASFPWANVSGTWNPVELYRKLLSEQEDQTVTIASIGFLDNLSDLLSSQPDTYSPLTGRQLVIEKVNELVVMGGSYPSGYEFNFFGYNSTAAAHVVNTWPGAVTFIGDKVGHYVLSGARLTIEGPERDPVRAAYTWYSGYNKSRSSWDPLTVLYAVEGLGRIFRVGGRSGHNHVYPDGRNVWRSWSNGWSHHYLELAVSNETAGSILDEKFIEGAVGAAYC</sequence>
<dbReference type="EMBL" id="JBFXLS010000139">
    <property type="protein sequence ID" value="KAL2813766.1"/>
    <property type="molecule type" value="Genomic_DNA"/>
</dbReference>
<dbReference type="Proteomes" id="UP001610335">
    <property type="component" value="Unassembled WGS sequence"/>
</dbReference>
<dbReference type="GO" id="GO:0016787">
    <property type="term" value="F:hydrolase activity"/>
    <property type="evidence" value="ECO:0007669"/>
    <property type="project" value="UniProtKB-KW"/>
</dbReference>
<dbReference type="Pfam" id="PF01156">
    <property type="entry name" value="IU_nuc_hydro"/>
    <property type="match status" value="1"/>
</dbReference>
<dbReference type="InterPro" id="IPR001910">
    <property type="entry name" value="Inosine/uridine_hydrolase_dom"/>
</dbReference>
<dbReference type="InterPro" id="IPR036452">
    <property type="entry name" value="Ribo_hydro-like"/>
</dbReference>
<keyword evidence="4" id="KW-0378">Hydrolase</keyword>
<dbReference type="PANTHER" id="PTHR43264:SF1">
    <property type="entry name" value="INOSINE_URIDINE-PREFERRING NUCLEOSIDE HYDROLASE DOMAIN-CONTAINING PROTEIN"/>
    <property type="match status" value="1"/>
</dbReference>
<gene>
    <name evidence="4" type="ORF">BDW59DRAFT_154679</name>
</gene>
<protein>
    <submittedName>
        <fullName evidence="4">Inosine-uridine preferring nucleoside hydrolase-domain-containing protein</fullName>
    </submittedName>
</protein>
<dbReference type="Gene3D" id="3.90.245.10">
    <property type="entry name" value="Ribonucleoside hydrolase-like"/>
    <property type="match status" value="1"/>
</dbReference>
<evidence type="ECO:0000256" key="1">
    <source>
        <dbReference type="ARBA" id="ARBA00009176"/>
    </source>
</evidence>